<dbReference type="InterPro" id="IPR027469">
    <property type="entry name" value="Cation_efflux_TMD_sf"/>
</dbReference>
<keyword evidence="4 8" id="KW-0812">Transmembrane</keyword>
<feature type="transmembrane region" description="Helical" evidence="8">
    <location>
        <begin position="33"/>
        <end position="55"/>
    </location>
</feature>
<evidence type="ECO:0000256" key="2">
    <source>
        <dbReference type="ARBA" id="ARBA00008873"/>
    </source>
</evidence>
<evidence type="ECO:0000313" key="12">
    <source>
        <dbReference type="Proteomes" id="UP000197692"/>
    </source>
</evidence>
<dbReference type="GO" id="GO:0005385">
    <property type="term" value="F:zinc ion transmembrane transporter activity"/>
    <property type="evidence" value="ECO:0007669"/>
    <property type="project" value="TreeGrafter"/>
</dbReference>
<protein>
    <submittedName>
        <fullName evidence="11">Cobalt transporter</fullName>
    </submittedName>
</protein>
<dbReference type="InterPro" id="IPR027470">
    <property type="entry name" value="Cation_efflux_CTD"/>
</dbReference>
<evidence type="ECO:0000259" key="10">
    <source>
        <dbReference type="Pfam" id="PF16916"/>
    </source>
</evidence>
<dbReference type="InterPro" id="IPR002524">
    <property type="entry name" value="Cation_efflux"/>
</dbReference>
<sequence>MKIWAMLHHMSNHHHDHHNHHDHHHGAPSSSRALLLVAGLTFAFFIVELVGGALAKSLALMSDALHMLSDSTGLIIALIAVVIGRRKATSQATYGYKRIEVLAALVNALSVTFITGWIVLEAIRRLSSHTVIDTRTTMVIAIIGLVFNIVGAVVLHGHSHEGVNVKGAYLHILVDLGGSVAVIVSSLLIMTTGWMWCDTAVSVLLAVIILPRSLSLVRSTLGILMERVPKTVDVETIRSRIAQIDGVGGVHDVHVWSIDGQQDIATVHVVVDENVNVKDCTTLDRIQKVFHDAGIDHVTVQLEHDTHMSHELPCQH</sequence>
<comment type="similarity">
    <text evidence="2">Belongs to the cation diffusion facilitator (CDF) transporter (TC 2.A.4) family. SLC30A subfamily.</text>
</comment>
<feature type="transmembrane region" description="Helical" evidence="8">
    <location>
        <begin position="193"/>
        <end position="210"/>
    </location>
</feature>
<evidence type="ECO:0000256" key="4">
    <source>
        <dbReference type="ARBA" id="ARBA00022692"/>
    </source>
</evidence>
<feature type="transmembrane region" description="Helical" evidence="8">
    <location>
        <begin position="67"/>
        <end position="84"/>
    </location>
</feature>
<dbReference type="AlphaFoldDB" id="A0A854NHD6"/>
<dbReference type="SUPFAM" id="SSF160240">
    <property type="entry name" value="Cation efflux protein cytoplasmic domain-like"/>
    <property type="match status" value="1"/>
</dbReference>
<gene>
    <name evidence="11" type="ORF">AY602_04660</name>
</gene>
<reference evidence="12" key="1">
    <citation type="submission" date="2016-02" db="EMBL/GenBank/DDBJ databases">
        <title>Genomic analyses of a collection of pathogenic Corynebacterium diphtheriae.</title>
        <authorList>
            <person name="Sangal V."/>
            <person name="Titov L."/>
        </authorList>
    </citation>
    <scope>NUCLEOTIDE SEQUENCE [LARGE SCALE GENOMIC DNA]</scope>
    <source>
        <strain evidence="12">1438</strain>
    </source>
</reference>
<feature type="transmembrane region" description="Helical" evidence="8">
    <location>
        <begin position="138"/>
        <end position="156"/>
    </location>
</feature>
<evidence type="ECO:0000256" key="1">
    <source>
        <dbReference type="ARBA" id="ARBA00004141"/>
    </source>
</evidence>
<evidence type="ECO:0000256" key="8">
    <source>
        <dbReference type="SAM" id="Phobius"/>
    </source>
</evidence>
<comment type="subcellular location">
    <subcellularLocation>
        <location evidence="1">Membrane</location>
        <topology evidence="1">Multi-pass membrane protein</topology>
    </subcellularLocation>
</comment>
<evidence type="ECO:0000259" key="9">
    <source>
        <dbReference type="Pfam" id="PF01545"/>
    </source>
</evidence>
<keyword evidence="3" id="KW-0813">Transport</keyword>
<feature type="transmembrane region" description="Helical" evidence="8">
    <location>
        <begin position="168"/>
        <end position="187"/>
    </location>
</feature>
<dbReference type="NCBIfam" id="TIGR01297">
    <property type="entry name" value="CDF"/>
    <property type="match status" value="1"/>
</dbReference>
<feature type="domain" description="Cation efflux protein transmembrane" evidence="9">
    <location>
        <begin position="35"/>
        <end position="225"/>
    </location>
</feature>
<feature type="transmembrane region" description="Helical" evidence="8">
    <location>
        <begin position="96"/>
        <end position="118"/>
    </location>
</feature>
<dbReference type="EMBL" id="LSZF01000024">
    <property type="protein sequence ID" value="OWM35054.1"/>
    <property type="molecule type" value="Genomic_DNA"/>
</dbReference>
<keyword evidence="7 8" id="KW-0472">Membrane</keyword>
<evidence type="ECO:0000256" key="7">
    <source>
        <dbReference type="ARBA" id="ARBA00023136"/>
    </source>
</evidence>
<comment type="caution">
    <text evidence="11">The sequence shown here is derived from an EMBL/GenBank/DDBJ whole genome shotgun (WGS) entry which is preliminary data.</text>
</comment>
<evidence type="ECO:0000313" key="11">
    <source>
        <dbReference type="EMBL" id="OWM35054.1"/>
    </source>
</evidence>
<dbReference type="PANTHER" id="PTHR11562:SF17">
    <property type="entry name" value="RE54080P-RELATED"/>
    <property type="match status" value="1"/>
</dbReference>
<dbReference type="SUPFAM" id="SSF161111">
    <property type="entry name" value="Cation efflux protein transmembrane domain-like"/>
    <property type="match status" value="1"/>
</dbReference>
<evidence type="ECO:0000256" key="3">
    <source>
        <dbReference type="ARBA" id="ARBA00022448"/>
    </source>
</evidence>
<proteinExistence type="inferred from homology"/>
<feature type="domain" description="Cation efflux protein cytoplasmic" evidence="10">
    <location>
        <begin position="229"/>
        <end position="304"/>
    </location>
</feature>
<evidence type="ECO:0000256" key="5">
    <source>
        <dbReference type="ARBA" id="ARBA00022989"/>
    </source>
</evidence>
<dbReference type="RefSeq" id="WP_014310340.1">
    <property type="nucleotide sequence ID" value="NZ_CP103890.1"/>
</dbReference>
<dbReference type="GeneID" id="29422971"/>
<evidence type="ECO:0000256" key="6">
    <source>
        <dbReference type="ARBA" id="ARBA00023065"/>
    </source>
</evidence>
<dbReference type="Pfam" id="PF01545">
    <property type="entry name" value="Cation_efflux"/>
    <property type="match status" value="1"/>
</dbReference>
<dbReference type="PANTHER" id="PTHR11562">
    <property type="entry name" value="CATION EFFLUX PROTEIN/ ZINC TRANSPORTER"/>
    <property type="match status" value="1"/>
</dbReference>
<accession>A0A854NHD6</accession>
<name>A0A854NHD6_CORDP</name>
<keyword evidence="6" id="KW-0406">Ion transport</keyword>
<organism evidence="11 12">
    <name type="scientific">Corynebacterium diphtheriae bv. mitis</name>
    <dbReference type="NCBI Taxonomy" id="1806053"/>
    <lineage>
        <taxon>Bacteria</taxon>
        <taxon>Bacillati</taxon>
        <taxon>Actinomycetota</taxon>
        <taxon>Actinomycetes</taxon>
        <taxon>Mycobacteriales</taxon>
        <taxon>Corynebacteriaceae</taxon>
        <taxon>Corynebacterium</taxon>
    </lineage>
</organism>
<keyword evidence="5 8" id="KW-1133">Transmembrane helix</keyword>
<dbReference type="InterPro" id="IPR036837">
    <property type="entry name" value="Cation_efflux_CTD_sf"/>
</dbReference>
<dbReference type="InterPro" id="IPR050681">
    <property type="entry name" value="CDF/SLC30A"/>
</dbReference>
<dbReference type="Pfam" id="PF16916">
    <property type="entry name" value="ZT_dimer"/>
    <property type="match status" value="1"/>
</dbReference>
<dbReference type="Proteomes" id="UP000197692">
    <property type="component" value="Unassembled WGS sequence"/>
</dbReference>
<dbReference type="InterPro" id="IPR058533">
    <property type="entry name" value="Cation_efflux_TM"/>
</dbReference>
<dbReference type="GO" id="GO:0005886">
    <property type="term" value="C:plasma membrane"/>
    <property type="evidence" value="ECO:0007669"/>
    <property type="project" value="TreeGrafter"/>
</dbReference>
<dbReference type="Gene3D" id="1.20.1510.10">
    <property type="entry name" value="Cation efflux protein transmembrane domain"/>
    <property type="match status" value="1"/>
</dbReference>